<dbReference type="CDD" id="cd07721">
    <property type="entry name" value="yflN-like_MBL-fold"/>
    <property type="match status" value="1"/>
</dbReference>
<dbReference type="SUPFAM" id="SSF56281">
    <property type="entry name" value="Metallo-hydrolase/oxidoreductase"/>
    <property type="match status" value="1"/>
</dbReference>
<gene>
    <name evidence="2" type="ORF">C4K46_05430</name>
</gene>
<dbReference type="EMBL" id="PRDG01000003">
    <property type="protein sequence ID" value="MBP2623379.1"/>
    <property type="molecule type" value="Genomic_DNA"/>
</dbReference>
<dbReference type="RefSeq" id="WP_209627881.1">
    <property type="nucleotide sequence ID" value="NZ_PRDG01000003.1"/>
</dbReference>
<dbReference type="InterPro" id="IPR036866">
    <property type="entry name" value="RibonucZ/Hydroxyglut_hydro"/>
</dbReference>
<organism evidence="2 3">
    <name type="scientific">Streptococcus oricebi</name>
    <dbReference type="NCBI Taxonomy" id="1547447"/>
    <lineage>
        <taxon>Bacteria</taxon>
        <taxon>Bacillati</taxon>
        <taxon>Bacillota</taxon>
        <taxon>Bacilli</taxon>
        <taxon>Lactobacillales</taxon>
        <taxon>Streptococcaceae</taxon>
        <taxon>Streptococcus</taxon>
    </lineage>
</organism>
<proteinExistence type="predicted"/>
<name>A0ABS5B3I0_9STRE</name>
<dbReference type="PANTHER" id="PTHR42951">
    <property type="entry name" value="METALLO-BETA-LACTAMASE DOMAIN-CONTAINING"/>
    <property type="match status" value="1"/>
</dbReference>
<protein>
    <submittedName>
        <fullName evidence="2">MBL fold metallo-hydrolase</fullName>
    </submittedName>
</protein>
<evidence type="ECO:0000313" key="3">
    <source>
        <dbReference type="Proteomes" id="UP001519296"/>
    </source>
</evidence>
<evidence type="ECO:0000313" key="2">
    <source>
        <dbReference type="EMBL" id="MBP2623379.1"/>
    </source>
</evidence>
<dbReference type="Gene3D" id="3.60.15.10">
    <property type="entry name" value="Ribonuclease Z/Hydroxyacylglutathione hydrolase-like"/>
    <property type="match status" value="1"/>
</dbReference>
<dbReference type="InterPro" id="IPR050855">
    <property type="entry name" value="NDM-1-like"/>
</dbReference>
<accession>A0ABS5B3I0</accession>
<dbReference type="SMART" id="SM00849">
    <property type="entry name" value="Lactamase_B"/>
    <property type="match status" value="1"/>
</dbReference>
<feature type="domain" description="Metallo-beta-lactamase" evidence="1">
    <location>
        <begin position="30"/>
        <end position="213"/>
    </location>
</feature>
<comment type="caution">
    <text evidence="2">The sequence shown here is derived from an EMBL/GenBank/DDBJ whole genome shotgun (WGS) entry which is preliminary data.</text>
</comment>
<dbReference type="InterPro" id="IPR001279">
    <property type="entry name" value="Metallo-B-lactamas"/>
</dbReference>
<dbReference type="PANTHER" id="PTHR42951:SF17">
    <property type="entry name" value="METALLO-BETA-LACTAMASE DOMAIN-CONTAINING PROTEIN"/>
    <property type="match status" value="1"/>
</dbReference>
<reference evidence="2 3" key="1">
    <citation type="submission" date="2018-02" db="EMBL/GenBank/DDBJ databases">
        <title>Draft genome sequence of Streptococcus oricebi CCUG 70868T type strain.</title>
        <authorList>
            <person name="Mendez V."/>
            <person name="Salva-Serra F."/>
            <person name="Jaen-Luchoro D."/>
            <person name="Gonzales-Siles L."/>
            <person name="Karlsson R."/>
            <person name="Engstrom-Jakobsson H."/>
            <person name="Busquets A."/>
            <person name="Gomila M."/>
            <person name="Pineiro-Iglesias B."/>
            <person name="Bennasar-Figueras A."/>
            <person name="Seeger M."/>
            <person name="Moore E."/>
        </authorList>
    </citation>
    <scope>NUCLEOTIDE SEQUENCE [LARGE SCALE GENOMIC DNA]</scope>
    <source>
        <strain evidence="2 3">CCUG 70868</strain>
    </source>
</reference>
<dbReference type="Pfam" id="PF00753">
    <property type="entry name" value="Lactamase_B"/>
    <property type="match status" value="1"/>
</dbReference>
<sequence length="234" mass="25970">MPDLLLKPFAQKKQISPHISKIEFNFALIIFSIWLVESDGLYFLVDTGLPALVKYAIKQYFPQDLKAVFLTHGHADHIGGLTEVRRAFSDLALVIDEREFPYISGELPYPNRKKPEKKVFEPGLFVTTSSQPGQDLLAQAGLKAIFSPGHAPGHTCYYHESDQVLIAGDLFTSSQSGKLRPPMKIFTADMAEALASGHEVLQRYPEALLSLCHGKDIKNALVAFEVADGFRKAL</sequence>
<keyword evidence="3" id="KW-1185">Reference proteome</keyword>
<dbReference type="Proteomes" id="UP001519296">
    <property type="component" value="Unassembled WGS sequence"/>
</dbReference>
<evidence type="ECO:0000259" key="1">
    <source>
        <dbReference type="SMART" id="SM00849"/>
    </source>
</evidence>